<reference evidence="1 2" key="1">
    <citation type="submission" date="2020-07" db="EMBL/GenBank/DDBJ databases">
        <title>Sequencing the genomes of 1000 actinobacteria strains.</title>
        <authorList>
            <person name="Klenk H.-P."/>
        </authorList>
    </citation>
    <scope>NUCLEOTIDE SEQUENCE [LARGE SCALE GENOMIC DNA]</scope>
    <source>
        <strain evidence="1 2">DSM 21349</strain>
    </source>
</reference>
<keyword evidence="2" id="KW-1185">Reference proteome</keyword>
<dbReference type="RefSeq" id="WP_182538734.1">
    <property type="nucleotide sequence ID" value="NZ_JACGXA010000001.1"/>
</dbReference>
<proteinExistence type="predicted"/>
<accession>A0A7W3IZR2</accession>
<gene>
    <name evidence="1" type="ORF">FB382_001937</name>
</gene>
<comment type="caution">
    <text evidence="1">The sequence shown here is derived from an EMBL/GenBank/DDBJ whole genome shotgun (WGS) entry which is preliminary data.</text>
</comment>
<dbReference type="Proteomes" id="UP000580910">
    <property type="component" value="Unassembled WGS sequence"/>
</dbReference>
<dbReference type="AlphaFoldDB" id="A0A7W3IZR2"/>
<sequence>MGLITGLLTLPLAPVRGTVWVAEQVRREAERQYYDPARIRRELEDVDELRRSGDLTEEEAEVLEDELVERLMESRRRDTAPKGP</sequence>
<protein>
    <submittedName>
        <fullName evidence="1">Chorismate mutase</fullName>
    </submittedName>
</protein>
<organism evidence="1 2">
    <name type="scientific">Nocardioides ginsengisegetis</name>
    <dbReference type="NCBI Taxonomy" id="661491"/>
    <lineage>
        <taxon>Bacteria</taxon>
        <taxon>Bacillati</taxon>
        <taxon>Actinomycetota</taxon>
        <taxon>Actinomycetes</taxon>
        <taxon>Propionibacteriales</taxon>
        <taxon>Nocardioidaceae</taxon>
        <taxon>Nocardioides</taxon>
    </lineage>
</organism>
<dbReference type="Pfam" id="PF05120">
    <property type="entry name" value="GvpG"/>
    <property type="match status" value="1"/>
</dbReference>
<dbReference type="EMBL" id="JACGXA010000001">
    <property type="protein sequence ID" value="MBA8803646.1"/>
    <property type="molecule type" value="Genomic_DNA"/>
</dbReference>
<name>A0A7W3IZR2_9ACTN</name>
<dbReference type="InterPro" id="IPR007804">
    <property type="entry name" value="GvpG"/>
</dbReference>
<evidence type="ECO:0000313" key="1">
    <source>
        <dbReference type="EMBL" id="MBA8803646.1"/>
    </source>
</evidence>
<evidence type="ECO:0000313" key="2">
    <source>
        <dbReference type="Proteomes" id="UP000580910"/>
    </source>
</evidence>